<dbReference type="InterPro" id="IPR035669">
    <property type="entry name" value="SGNH_plant_lipase-like"/>
</dbReference>
<keyword evidence="2 5" id="KW-0732">Signal</keyword>
<sequence>MARTKTAVQVFTLLSILPFIANSTDFNYPAVFNFGDSNSDTGDFAAGLGLLLDPPYGQTYFKTPTGRFSDGRLIVDFLTPPYGEIHFQIPSGRYCDGRLVIDFLMDAMDLPFLNAYLDSVGVPNFRKGCNFAAAGSTILPATATSVSPFSFRGSSESVSTIQSSSSRIAGQRSVRIIDDFFMFQTLSQNDLAGAFYSKTIDQIFASIPNILVEFETGIKKLYDQGGRNFWIHNTGPLGCLAQNVARFGTDPSKLDELGCVSGHNQAAKLLNLQLHALTKKLQGQYADSNITYVDIYTIKSNLIANYSRYGFEQPIMACCGYGGPPLNYDSRISCGQTKVLNGTSVTAKACSDSTEYVNWDGIHYSEAANQYISSQILTGKFSDPPFSDRMPFLLNIKF</sequence>
<dbReference type="GO" id="GO:0016788">
    <property type="term" value="F:hydrolase activity, acting on ester bonds"/>
    <property type="evidence" value="ECO:0007669"/>
    <property type="project" value="InterPro"/>
</dbReference>
<evidence type="ECO:0000256" key="4">
    <source>
        <dbReference type="ARBA" id="ARBA00023180"/>
    </source>
</evidence>
<comment type="caution">
    <text evidence="6">The sequence shown here is derived from an EMBL/GenBank/DDBJ whole genome shotgun (WGS) entry which is preliminary data.</text>
</comment>
<evidence type="ECO:0000256" key="5">
    <source>
        <dbReference type="SAM" id="SignalP"/>
    </source>
</evidence>
<dbReference type="Gene3D" id="3.40.50.1110">
    <property type="entry name" value="SGNH hydrolase"/>
    <property type="match status" value="2"/>
</dbReference>
<protein>
    <submittedName>
        <fullName evidence="6">ZINC FINGER FYVE DOMAIN CONTAINING PROTEIN</fullName>
    </submittedName>
</protein>
<evidence type="ECO:0000313" key="7">
    <source>
        <dbReference type="Proteomes" id="UP001151752"/>
    </source>
</evidence>
<dbReference type="CDD" id="cd01837">
    <property type="entry name" value="SGNH_plant_lipase_like"/>
    <property type="match status" value="1"/>
</dbReference>
<evidence type="ECO:0000256" key="1">
    <source>
        <dbReference type="ARBA" id="ARBA00008668"/>
    </source>
</evidence>
<dbReference type="InterPro" id="IPR001087">
    <property type="entry name" value="GDSL"/>
</dbReference>
<evidence type="ECO:0000256" key="3">
    <source>
        <dbReference type="ARBA" id="ARBA00022801"/>
    </source>
</evidence>
<organism evidence="6 7">
    <name type="scientific">Salix koriyanagi</name>
    <dbReference type="NCBI Taxonomy" id="2511006"/>
    <lineage>
        <taxon>Eukaryota</taxon>
        <taxon>Viridiplantae</taxon>
        <taxon>Streptophyta</taxon>
        <taxon>Embryophyta</taxon>
        <taxon>Tracheophyta</taxon>
        <taxon>Spermatophyta</taxon>
        <taxon>Magnoliopsida</taxon>
        <taxon>eudicotyledons</taxon>
        <taxon>Gunneridae</taxon>
        <taxon>Pentapetalae</taxon>
        <taxon>rosids</taxon>
        <taxon>fabids</taxon>
        <taxon>Malpighiales</taxon>
        <taxon>Salicaceae</taxon>
        <taxon>Saliceae</taxon>
        <taxon>Salix</taxon>
    </lineage>
</organism>
<reference evidence="6" key="2">
    <citation type="journal article" date="2023" name="Int. J. Mol. Sci.">
        <title>De Novo Assembly and Annotation of 11 Diverse Shrub Willow (Salix) Genomes Reveals Novel Gene Organization in Sex-Linked Regions.</title>
        <authorList>
            <person name="Hyden B."/>
            <person name="Feng K."/>
            <person name="Yates T.B."/>
            <person name="Jawdy S."/>
            <person name="Cereghino C."/>
            <person name="Smart L.B."/>
            <person name="Muchero W."/>
        </authorList>
    </citation>
    <scope>NUCLEOTIDE SEQUENCE</scope>
    <source>
        <tissue evidence="6">Shoot tip</tissue>
    </source>
</reference>
<feature type="chain" id="PRO_5040491837" evidence="5">
    <location>
        <begin position="24"/>
        <end position="398"/>
    </location>
</feature>
<dbReference type="EMBL" id="JAPFFM010000007">
    <property type="protein sequence ID" value="KAJ6757236.1"/>
    <property type="molecule type" value="Genomic_DNA"/>
</dbReference>
<reference evidence="6" key="1">
    <citation type="submission" date="2022-11" db="EMBL/GenBank/DDBJ databases">
        <authorList>
            <person name="Hyden B.L."/>
            <person name="Feng K."/>
            <person name="Yates T."/>
            <person name="Jawdy S."/>
            <person name="Smart L.B."/>
            <person name="Muchero W."/>
        </authorList>
    </citation>
    <scope>NUCLEOTIDE SEQUENCE</scope>
    <source>
        <tissue evidence="6">Shoot tip</tissue>
    </source>
</reference>
<dbReference type="InterPro" id="IPR036514">
    <property type="entry name" value="SGNH_hydro_sf"/>
</dbReference>
<dbReference type="AlphaFoldDB" id="A0A9Q0VZH0"/>
<keyword evidence="4" id="KW-0325">Glycoprotein</keyword>
<gene>
    <name evidence="6" type="ORF">OIU74_026478</name>
</gene>
<dbReference type="Pfam" id="PF00657">
    <property type="entry name" value="Lipase_GDSL"/>
    <property type="match status" value="1"/>
</dbReference>
<accession>A0A9Q0VZH0</accession>
<dbReference type="PANTHER" id="PTHR22835:SF536">
    <property type="entry name" value="OS05G0401000 PROTEIN"/>
    <property type="match status" value="1"/>
</dbReference>
<dbReference type="PANTHER" id="PTHR22835">
    <property type="entry name" value="ZINC FINGER FYVE DOMAIN CONTAINING PROTEIN"/>
    <property type="match status" value="1"/>
</dbReference>
<feature type="signal peptide" evidence="5">
    <location>
        <begin position="1"/>
        <end position="23"/>
    </location>
</feature>
<evidence type="ECO:0000256" key="2">
    <source>
        <dbReference type="ARBA" id="ARBA00022729"/>
    </source>
</evidence>
<comment type="similarity">
    <text evidence="1">Belongs to the 'GDSL' lipolytic enzyme family.</text>
</comment>
<evidence type="ECO:0000313" key="6">
    <source>
        <dbReference type="EMBL" id="KAJ6757236.1"/>
    </source>
</evidence>
<keyword evidence="3" id="KW-0378">Hydrolase</keyword>
<dbReference type="Proteomes" id="UP001151752">
    <property type="component" value="Chromosome 13"/>
</dbReference>
<name>A0A9Q0VZH0_9ROSI</name>
<proteinExistence type="inferred from homology"/>
<keyword evidence="7" id="KW-1185">Reference proteome</keyword>